<evidence type="ECO:0000256" key="3">
    <source>
        <dbReference type="ARBA" id="ARBA00019010"/>
    </source>
</evidence>
<evidence type="ECO:0000256" key="10">
    <source>
        <dbReference type="ARBA" id="ARBA00032441"/>
    </source>
</evidence>
<keyword evidence="5" id="KW-0819">tRNA processing</keyword>
<organism evidence="11 12">
    <name type="scientific">Sediminicola luteus</name>
    <dbReference type="NCBI Taxonomy" id="319238"/>
    <lineage>
        <taxon>Bacteria</taxon>
        <taxon>Pseudomonadati</taxon>
        <taxon>Bacteroidota</taxon>
        <taxon>Flavobacteriia</taxon>
        <taxon>Flavobacteriales</taxon>
        <taxon>Flavobacteriaceae</taxon>
        <taxon>Sediminicola</taxon>
    </lineage>
</organism>
<keyword evidence="12" id="KW-1185">Reference proteome</keyword>
<evidence type="ECO:0000256" key="4">
    <source>
        <dbReference type="ARBA" id="ARBA00022490"/>
    </source>
</evidence>
<dbReference type="GO" id="GO:0005737">
    <property type="term" value="C:cytoplasm"/>
    <property type="evidence" value="ECO:0007669"/>
    <property type="project" value="UniProtKB-SubCell"/>
</dbReference>
<dbReference type="InterPro" id="IPR027417">
    <property type="entry name" value="P-loop_NTPase"/>
</dbReference>
<dbReference type="Pfam" id="PF02367">
    <property type="entry name" value="TsaE"/>
    <property type="match status" value="1"/>
</dbReference>
<dbReference type="PANTHER" id="PTHR33540">
    <property type="entry name" value="TRNA THREONYLCARBAMOYLADENOSINE BIOSYNTHESIS PROTEIN TSAE"/>
    <property type="match status" value="1"/>
</dbReference>
<comment type="similarity">
    <text evidence="2">Belongs to the TsaE family.</text>
</comment>
<reference evidence="11 12" key="1">
    <citation type="submission" date="2017-04" db="EMBL/GenBank/DDBJ databases">
        <title>A new member of the family Flavobacteriaceae isolated from ascidians.</title>
        <authorList>
            <person name="Chen L."/>
        </authorList>
    </citation>
    <scope>NUCLEOTIDE SEQUENCE [LARGE SCALE GENOMIC DNA]</scope>
    <source>
        <strain evidence="11 12">HQA918</strain>
    </source>
</reference>
<dbReference type="Gene3D" id="3.40.50.300">
    <property type="entry name" value="P-loop containing nucleotide triphosphate hydrolases"/>
    <property type="match status" value="1"/>
</dbReference>
<comment type="caution">
    <text evidence="11">The sequence shown here is derived from an EMBL/GenBank/DDBJ whole genome shotgun (WGS) entry which is preliminary data.</text>
</comment>
<dbReference type="PANTHER" id="PTHR33540:SF2">
    <property type="entry name" value="TRNA THREONYLCARBAMOYLADENOSINE BIOSYNTHESIS PROTEIN TSAE"/>
    <property type="match status" value="1"/>
</dbReference>
<keyword evidence="4" id="KW-0963">Cytoplasm</keyword>
<evidence type="ECO:0000313" key="12">
    <source>
        <dbReference type="Proteomes" id="UP000219559"/>
    </source>
</evidence>
<dbReference type="EMBL" id="NBWU01000004">
    <property type="protein sequence ID" value="PCE63965.1"/>
    <property type="molecule type" value="Genomic_DNA"/>
</dbReference>
<evidence type="ECO:0000256" key="8">
    <source>
        <dbReference type="ARBA" id="ARBA00022840"/>
    </source>
</evidence>
<evidence type="ECO:0000256" key="6">
    <source>
        <dbReference type="ARBA" id="ARBA00022723"/>
    </source>
</evidence>
<dbReference type="InterPro" id="IPR003442">
    <property type="entry name" value="T6A_TsaE"/>
</dbReference>
<dbReference type="NCBIfam" id="TIGR00150">
    <property type="entry name" value="T6A_YjeE"/>
    <property type="match status" value="1"/>
</dbReference>
<evidence type="ECO:0000256" key="1">
    <source>
        <dbReference type="ARBA" id="ARBA00004496"/>
    </source>
</evidence>
<evidence type="ECO:0000256" key="7">
    <source>
        <dbReference type="ARBA" id="ARBA00022741"/>
    </source>
</evidence>
<evidence type="ECO:0000313" key="11">
    <source>
        <dbReference type="EMBL" id="PCE63965.1"/>
    </source>
</evidence>
<dbReference type="SUPFAM" id="SSF52540">
    <property type="entry name" value="P-loop containing nucleoside triphosphate hydrolases"/>
    <property type="match status" value="1"/>
</dbReference>
<name>A0A2A4G883_9FLAO</name>
<keyword evidence="6" id="KW-0479">Metal-binding</keyword>
<protein>
    <recommendedName>
        <fullName evidence="3">tRNA threonylcarbamoyladenosine biosynthesis protein TsaE</fullName>
    </recommendedName>
    <alternativeName>
        <fullName evidence="10">t(6)A37 threonylcarbamoyladenosine biosynthesis protein TsaE</fullName>
    </alternativeName>
</protein>
<dbReference type="RefSeq" id="WP_097442682.1">
    <property type="nucleotide sequence ID" value="NZ_NBWU01000004.1"/>
</dbReference>
<accession>A0A2A4G883</accession>
<keyword evidence="9" id="KW-0460">Magnesium</keyword>
<evidence type="ECO:0000256" key="9">
    <source>
        <dbReference type="ARBA" id="ARBA00022842"/>
    </source>
</evidence>
<gene>
    <name evidence="11" type="ORF">B7P33_11975</name>
</gene>
<dbReference type="Proteomes" id="UP000219559">
    <property type="component" value="Unassembled WGS sequence"/>
</dbReference>
<evidence type="ECO:0000256" key="5">
    <source>
        <dbReference type="ARBA" id="ARBA00022694"/>
    </source>
</evidence>
<proteinExistence type="inferred from homology"/>
<dbReference type="GO" id="GO:0005524">
    <property type="term" value="F:ATP binding"/>
    <property type="evidence" value="ECO:0007669"/>
    <property type="project" value="UniProtKB-KW"/>
</dbReference>
<keyword evidence="8" id="KW-0067">ATP-binding</keyword>
<dbReference type="AlphaFoldDB" id="A0A2A4G883"/>
<keyword evidence="11" id="KW-0808">Transferase</keyword>
<dbReference type="OrthoDB" id="9815896at2"/>
<comment type="subcellular location">
    <subcellularLocation>
        <location evidence="1">Cytoplasm</location>
    </subcellularLocation>
</comment>
<dbReference type="GO" id="GO:0046872">
    <property type="term" value="F:metal ion binding"/>
    <property type="evidence" value="ECO:0007669"/>
    <property type="project" value="UniProtKB-KW"/>
</dbReference>
<dbReference type="GO" id="GO:0016740">
    <property type="term" value="F:transferase activity"/>
    <property type="evidence" value="ECO:0007669"/>
    <property type="project" value="UniProtKB-KW"/>
</dbReference>
<sequence length="137" mass="15335">MTSLNFTLKNIHQAAQFVLKHAQSNILCFHGQMGAGKTTLIKAIIAQLTGDGAQANSPTFGLVNEYTNENGETLAYHFDLYRIEDEAEALDMGIEEYLYGDKTVFLEWPEKISGLLPDASHYQIDIIDQNERKIGLK</sequence>
<keyword evidence="7" id="KW-0547">Nucleotide-binding</keyword>
<dbReference type="GO" id="GO:0002949">
    <property type="term" value="P:tRNA threonylcarbamoyladenosine modification"/>
    <property type="evidence" value="ECO:0007669"/>
    <property type="project" value="InterPro"/>
</dbReference>
<evidence type="ECO:0000256" key="2">
    <source>
        <dbReference type="ARBA" id="ARBA00007599"/>
    </source>
</evidence>